<dbReference type="CDD" id="cd01277">
    <property type="entry name" value="HINT_subgroup"/>
    <property type="match status" value="1"/>
</dbReference>
<dbReference type="GO" id="GO:0032259">
    <property type="term" value="P:methylation"/>
    <property type="evidence" value="ECO:0007669"/>
    <property type="project" value="UniProtKB-KW"/>
</dbReference>
<evidence type="ECO:0000256" key="1">
    <source>
        <dbReference type="PIRSR" id="PIRSR601310-1"/>
    </source>
</evidence>
<dbReference type="PANTHER" id="PTHR46648">
    <property type="entry name" value="HIT FAMILY PROTEIN 1"/>
    <property type="match status" value="1"/>
</dbReference>
<keyword evidence="6" id="KW-1185">Reference proteome</keyword>
<dbReference type="InterPro" id="IPR001310">
    <property type="entry name" value="Histidine_triad_HIT"/>
</dbReference>
<dbReference type="InterPro" id="IPR039384">
    <property type="entry name" value="HINT"/>
</dbReference>
<feature type="domain" description="HIT" evidence="4">
    <location>
        <begin position="5"/>
        <end position="114"/>
    </location>
</feature>
<name>A0ABD5RWR0_9EURY</name>
<feature type="short sequence motif" description="Histidine triad motif" evidence="2 3">
    <location>
        <begin position="99"/>
        <end position="103"/>
    </location>
</feature>
<organism evidence="5 6">
    <name type="scientific">Halobium palmae</name>
    <dbReference type="NCBI Taxonomy" id="1776492"/>
    <lineage>
        <taxon>Archaea</taxon>
        <taxon>Methanobacteriati</taxon>
        <taxon>Methanobacteriota</taxon>
        <taxon>Stenosarchaea group</taxon>
        <taxon>Halobacteria</taxon>
        <taxon>Halobacteriales</taxon>
        <taxon>Haloferacaceae</taxon>
        <taxon>Halobium</taxon>
    </lineage>
</organism>
<keyword evidence="5" id="KW-0489">Methyltransferase</keyword>
<proteinExistence type="predicted"/>
<dbReference type="Gene3D" id="3.30.428.10">
    <property type="entry name" value="HIT-like"/>
    <property type="match status" value="1"/>
</dbReference>
<keyword evidence="5" id="KW-0808">Transferase</keyword>
<evidence type="ECO:0000259" key="4">
    <source>
        <dbReference type="PROSITE" id="PS51084"/>
    </source>
</evidence>
<dbReference type="EC" id="2.1.1.-" evidence="5"/>
<dbReference type="PRINTS" id="PR00332">
    <property type="entry name" value="HISTRIAD"/>
</dbReference>
<dbReference type="PANTHER" id="PTHR46648:SF1">
    <property type="entry name" value="ADENOSINE 5'-MONOPHOSPHORAMIDASE HNT1"/>
    <property type="match status" value="1"/>
</dbReference>
<dbReference type="GO" id="GO:0008168">
    <property type="term" value="F:methyltransferase activity"/>
    <property type="evidence" value="ECO:0007669"/>
    <property type="project" value="UniProtKB-KW"/>
</dbReference>
<dbReference type="Proteomes" id="UP001596328">
    <property type="component" value="Unassembled WGS sequence"/>
</dbReference>
<gene>
    <name evidence="5" type="ORF">ACFQE1_04885</name>
</gene>
<dbReference type="InterPro" id="IPR036265">
    <property type="entry name" value="HIT-like_sf"/>
</dbReference>
<reference evidence="5 6" key="1">
    <citation type="journal article" date="2019" name="Int. J. Syst. Evol. Microbiol.">
        <title>The Global Catalogue of Microorganisms (GCM) 10K type strain sequencing project: providing services to taxonomists for standard genome sequencing and annotation.</title>
        <authorList>
            <consortium name="The Broad Institute Genomics Platform"/>
            <consortium name="The Broad Institute Genome Sequencing Center for Infectious Disease"/>
            <person name="Wu L."/>
            <person name="Ma J."/>
        </authorList>
    </citation>
    <scope>NUCLEOTIDE SEQUENCE [LARGE SCALE GENOMIC DNA]</scope>
    <source>
        <strain evidence="5 6">NBRC 111368</strain>
    </source>
</reference>
<dbReference type="AlphaFoldDB" id="A0ABD5RWR0"/>
<dbReference type="Pfam" id="PF01230">
    <property type="entry name" value="HIT"/>
    <property type="match status" value="1"/>
</dbReference>
<dbReference type="SUPFAM" id="SSF54197">
    <property type="entry name" value="HIT-like"/>
    <property type="match status" value="1"/>
</dbReference>
<evidence type="ECO:0000256" key="3">
    <source>
        <dbReference type="PROSITE-ProRule" id="PRU00464"/>
    </source>
</evidence>
<comment type="caution">
    <text evidence="5">The sequence shown here is derived from an EMBL/GenBank/DDBJ whole genome shotgun (WGS) entry which is preliminary data.</text>
</comment>
<accession>A0ABD5RWR0</accession>
<evidence type="ECO:0000313" key="5">
    <source>
        <dbReference type="EMBL" id="MFC6723725.1"/>
    </source>
</evidence>
<evidence type="ECO:0000256" key="2">
    <source>
        <dbReference type="PIRSR" id="PIRSR601310-3"/>
    </source>
</evidence>
<evidence type="ECO:0000313" key="6">
    <source>
        <dbReference type="Proteomes" id="UP001596328"/>
    </source>
</evidence>
<sequence>MADCVFCSIVAEDSPAYRLYEDERTLAFLDIEPATRGHTLVVPKTHYETTTDMPESLAGRVFKTVHRVSDALESVYQLDGFALVQENGVTANQDVPVPHAHIHIIPRYGDDDALDLGWSGERVDETTQQEIAATVRDELASDA</sequence>
<dbReference type="InterPro" id="IPR011146">
    <property type="entry name" value="HIT-like"/>
</dbReference>
<dbReference type="EMBL" id="JBHSWU010000040">
    <property type="protein sequence ID" value="MFC6723725.1"/>
    <property type="molecule type" value="Genomic_DNA"/>
</dbReference>
<feature type="active site" description="Tele-AMP-histidine intermediate" evidence="1">
    <location>
        <position position="101"/>
    </location>
</feature>
<dbReference type="PROSITE" id="PS51084">
    <property type="entry name" value="HIT_2"/>
    <property type="match status" value="1"/>
</dbReference>
<protein>
    <submittedName>
        <fullName evidence="5">HIT family protein</fullName>
        <ecNumber evidence="5">2.1.1.-</ecNumber>
    </submittedName>
</protein>